<dbReference type="FunFam" id="3.40.50.720:FF:000084">
    <property type="entry name" value="Short-chain dehydrogenase reductase"/>
    <property type="match status" value="1"/>
</dbReference>
<dbReference type="GO" id="GO:0016491">
    <property type="term" value="F:oxidoreductase activity"/>
    <property type="evidence" value="ECO:0007669"/>
    <property type="project" value="UniProtKB-KW"/>
</dbReference>
<organism evidence="3 4">
    <name type="scientific">Paenibacillus antri</name>
    <dbReference type="NCBI Taxonomy" id="2582848"/>
    <lineage>
        <taxon>Bacteria</taxon>
        <taxon>Bacillati</taxon>
        <taxon>Bacillota</taxon>
        <taxon>Bacilli</taxon>
        <taxon>Bacillales</taxon>
        <taxon>Paenibacillaceae</taxon>
        <taxon>Paenibacillus</taxon>
    </lineage>
</organism>
<gene>
    <name evidence="3" type="ORF">FE782_08705</name>
</gene>
<dbReference type="PRINTS" id="PR00081">
    <property type="entry name" value="GDHRDH"/>
</dbReference>
<dbReference type="PRINTS" id="PR00080">
    <property type="entry name" value="SDRFAMILY"/>
</dbReference>
<keyword evidence="2" id="KW-0560">Oxidoreductase</keyword>
<dbReference type="InterPro" id="IPR002347">
    <property type="entry name" value="SDR_fam"/>
</dbReference>
<dbReference type="EMBL" id="VCIW01000004">
    <property type="protein sequence ID" value="TLS52698.1"/>
    <property type="molecule type" value="Genomic_DNA"/>
</dbReference>
<evidence type="ECO:0000256" key="2">
    <source>
        <dbReference type="ARBA" id="ARBA00023002"/>
    </source>
</evidence>
<evidence type="ECO:0000313" key="4">
    <source>
        <dbReference type="Proteomes" id="UP000309676"/>
    </source>
</evidence>
<dbReference type="InterPro" id="IPR036291">
    <property type="entry name" value="NAD(P)-bd_dom_sf"/>
</dbReference>
<dbReference type="OrthoDB" id="9803333at2"/>
<dbReference type="RefSeq" id="WP_138193689.1">
    <property type="nucleotide sequence ID" value="NZ_VCIW01000004.1"/>
</dbReference>
<keyword evidence="4" id="KW-1185">Reference proteome</keyword>
<comment type="caution">
    <text evidence="3">The sequence shown here is derived from an EMBL/GenBank/DDBJ whole genome shotgun (WGS) entry which is preliminary data.</text>
</comment>
<name>A0A5R9GH21_9BACL</name>
<dbReference type="Gene3D" id="3.40.50.720">
    <property type="entry name" value="NAD(P)-binding Rossmann-like Domain"/>
    <property type="match status" value="1"/>
</dbReference>
<reference evidence="3 4" key="1">
    <citation type="submission" date="2019-05" db="EMBL/GenBank/DDBJ databases">
        <authorList>
            <person name="Narsing Rao M.P."/>
            <person name="Li W.J."/>
        </authorList>
    </citation>
    <scope>NUCLEOTIDE SEQUENCE [LARGE SCALE GENOMIC DNA]</scope>
    <source>
        <strain evidence="3 4">SYSU_K30003</strain>
    </source>
</reference>
<dbReference type="NCBIfam" id="NF005559">
    <property type="entry name" value="PRK07231.1"/>
    <property type="match status" value="1"/>
</dbReference>
<accession>A0A5R9GH21</accession>
<evidence type="ECO:0000313" key="3">
    <source>
        <dbReference type="EMBL" id="TLS52698.1"/>
    </source>
</evidence>
<dbReference type="AlphaFoldDB" id="A0A5R9GH21"/>
<dbReference type="Proteomes" id="UP000309676">
    <property type="component" value="Unassembled WGS sequence"/>
</dbReference>
<dbReference type="PANTHER" id="PTHR43639:SF1">
    <property type="entry name" value="SHORT-CHAIN DEHYDROGENASE_REDUCTASE FAMILY PROTEIN"/>
    <property type="match status" value="1"/>
</dbReference>
<comment type="similarity">
    <text evidence="1">Belongs to the short-chain dehydrogenases/reductases (SDR) family.</text>
</comment>
<sequence>MSAKPSNGRTALVTGASRGIGRGIAFSLAESGYDLVITHLNEPEEADRAASEIQTVHGRKCTVLQSDLSLPGAPDALADRAIRSAGRIHVLVNNAGVTMLSKLVEMETEKLDYLINLNLRAPLLMMKAIGRHMKDQGIRGNIVNIASTRGERAYPLDAVYGATKAALLRATQSVALELSTHGIRANTIAPGAIQVREGIHARNERLARNIPLQRMGTPDDIGKAVAWLVSDEASYMTGATLRIDGGLILPGMPETGSAADGGWGRVD</sequence>
<dbReference type="GO" id="GO:0008206">
    <property type="term" value="P:bile acid metabolic process"/>
    <property type="evidence" value="ECO:0007669"/>
    <property type="project" value="UniProtKB-ARBA"/>
</dbReference>
<evidence type="ECO:0000256" key="1">
    <source>
        <dbReference type="ARBA" id="ARBA00006484"/>
    </source>
</evidence>
<protein>
    <submittedName>
        <fullName evidence="3">SDR family oxidoreductase</fullName>
    </submittedName>
</protein>
<dbReference type="Pfam" id="PF13561">
    <property type="entry name" value="adh_short_C2"/>
    <property type="match status" value="1"/>
</dbReference>
<proteinExistence type="inferred from homology"/>
<dbReference type="SUPFAM" id="SSF51735">
    <property type="entry name" value="NAD(P)-binding Rossmann-fold domains"/>
    <property type="match status" value="1"/>
</dbReference>
<dbReference type="PANTHER" id="PTHR43639">
    <property type="entry name" value="OXIDOREDUCTASE, SHORT-CHAIN DEHYDROGENASE/REDUCTASE FAMILY (AFU_ORTHOLOGUE AFUA_5G02870)"/>
    <property type="match status" value="1"/>
</dbReference>